<feature type="compositionally biased region" description="Low complexity" evidence="1">
    <location>
        <begin position="1297"/>
        <end position="1324"/>
    </location>
</feature>
<feature type="compositionally biased region" description="Polar residues" evidence="1">
    <location>
        <begin position="978"/>
        <end position="987"/>
    </location>
</feature>
<dbReference type="Gene3D" id="3.80.10.10">
    <property type="entry name" value="Ribonuclease Inhibitor"/>
    <property type="match status" value="1"/>
</dbReference>
<feature type="region of interest" description="Disordered" evidence="1">
    <location>
        <begin position="918"/>
        <end position="1027"/>
    </location>
</feature>
<dbReference type="OrthoDB" id="10257471at2759"/>
<dbReference type="InterPro" id="IPR032675">
    <property type="entry name" value="LRR_dom_sf"/>
</dbReference>
<feature type="compositionally biased region" description="Low complexity" evidence="1">
    <location>
        <begin position="1206"/>
        <end position="1228"/>
    </location>
</feature>
<comment type="caution">
    <text evidence="2">The sequence shown here is derived from an EMBL/GenBank/DDBJ whole genome shotgun (WGS) entry which is preliminary data.</text>
</comment>
<dbReference type="GO" id="GO:0031146">
    <property type="term" value="P:SCF-dependent proteasomal ubiquitin-dependent protein catabolic process"/>
    <property type="evidence" value="ECO:0007669"/>
    <property type="project" value="TreeGrafter"/>
</dbReference>
<dbReference type="EMBL" id="MCGE01000031">
    <property type="protein sequence ID" value="ORZ08324.1"/>
    <property type="molecule type" value="Genomic_DNA"/>
</dbReference>
<feature type="compositionally biased region" description="Polar residues" evidence="1">
    <location>
        <begin position="870"/>
        <end position="888"/>
    </location>
</feature>
<feature type="region of interest" description="Disordered" evidence="1">
    <location>
        <begin position="555"/>
        <end position="687"/>
    </location>
</feature>
<feature type="region of interest" description="Disordered" evidence="1">
    <location>
        <begin position="1253"/>
        <end position="1273"/>
    </location>
</feature>
<feature type="compositionally biased region" description="Polar residues" evidence="1">
    <location>
        <begin position="838"/>
        <end position="863"/>
    </location>
</feature>
<feature type="compositionally biased region" description="Basic residues" evidence="1">
    <location>
        <begin position="1396"/>
        <end position="1415"/>
    </location>
</feature>
<sequence length="1415" mass="156201">MKTLTQQDTWSEDLQLPPSHGFLKHDILERICLFLPNQQDCYQACFINRAWCYAATKVLWETPVFRTPISFKKFLQTIEREKRLALNVKNLTLCLPDTPSNTLFDPVNRSELDRHMIKDNILSRPPTIHHLAEYCQQLNSLTIYGWNLGQQDFDMLYSYLPWLKNLKVIGTNDVFHQQSERQSQQSIFQLNTYLPRLSQLTLDGLFPVSRTFAHAISVKAQNLTSLHLSLFSMNPAILLTLCGNDTALDLRELTLTHGTHMSDSYVDTVLRRFSKLRLFCMEGSQHLTANVLRIAMDDCQHLQHLEIRQKVMGKPMEEGFEQEDWQLSTDGTDIRTLLIENVWLYDSTLDNIVYYCPMLTNLGLSHGGDDLTDIGIEALVRASLTFLRHIHLIDCPRVTSKALTYLPMPSLYTLYLESNGEIEPEDIFNVCSRAVSYANECNLRPNLRQVCVVGYENIATSVVGTHAIERLDYQAKQWADGSSAADTLEATNYQVTLDQQAIDALALSDDFIAVPPTTVLTGNQVIELARKIQMPLNQFVQLLDGLKEPIPHYIPTIGSQPAPARDTVAEAPKSRVDQLKKSTSQRARPSTPALWAEAMNDSDTFPPHKPNEIPTSYVSLDSIPTPLSPVQQASNSDDSVSDDISSRSQSQAQSHTSDSDIDQPNNGKEDWPDLSNNGEPIYTGGWGGPSDFIPWSMKKSASLTNTNVPGGSSMDGGGNRIYSNSGSNGDINNSANSNGNNNSNSNDGNAAGGGSGGVNWGSSTEENHEAFWRTQTMEEPPPKKRGYLTNLDETTDTWGSPAKVMAWQETKPFVDDVLKSQDNTTYWQMSNGNWQPLQSNEVASSSQTNNKGTIGNSSRTTFGNERRSTRFSSVTTHSASSANRSLKLNANPYHDEQTDATNMVVNYSNNDIINDEISDDSDVDWDDDDGITINIGNTANAQQSRSSPTPNKEQNGLMYNGRPRKDWGSTSHEDKQSAQDSPSLTTDSLDETHAKSNGREPRQPKFARPKSIAPAPTQPSSTPPTYTLSFAQKKVSPKASSTNLWREFADHEKGIKEASTSSATTVPMVESSANSNNSAEMEESSTALLVDTSDSATVVGTTNWNAHEEGNALHDIYNSMADIGLNNYSNHNVDTREQEIISWSDNTNRHDIDQGNDKTIRTDNITDVGIDDSLLLLDSTPSPVPKLNNKASITGNQFMETSLIDSTTSTPTPSIEPTTSRPGTSSSTYLTMDMLLDDSPATTANDAALSSNDIVSPYNTTTRPHDTRSSDFPIDTSEMITTTISNHNDVSDNLTDASSTNATATATATHPPTTSTNAAESSSTRKAAAADEVFLRLSLQTNNGVKLLLLSEKPDLKADVHEFCAEHDMLSKEEIIYEAAHKAYMEKNANMVLGGLKKKKKKKKEPKKKQLASTS</sequence>
<feature type="region of interest" description="Disordered" evidence="1">
    <location>
        <begin position="1394"/>
        <end position="1415"/>
    </location>
</feature>
<feature type="compositionally biased region" description="Basic and acidic residues" evidence="1">
    <location>
        <begin position="963"/>
        <end position="977"/>
    </location>
</feature>
<feature type="compositionally biased region" description="Polar residues" evidence="1">
    <location>
        <begin position="1253"/>
        <end position="1262"/>
    </location>
</feature>
<reference evidence="2 3" key="1">
    <citation type="submission" date="2016-07" db="EMBL/GenBank/DDBJ databases">
        <title>Pervasive Adenine N6-methylation of Active Genes in Fungi.</title>
        <authorList>
            <consortium name="DOE Joint Genome Institute"/>
            <person name="Mondo S.J."/>
            <person name="Dannebaum R.O."/>
            <person name="Kuo R.C."/>
            <person name="Labutti K."/>
            <person name="Haridas S."/>
            <person name="Kuo A."/>
            <person name="Salamov A."/>
            <person name="Ahrendt S.R."/>
            <person name="Lipzen A."/>
            <person name="Sullivan W."/>
            <person name="Andreopoulos W.B."/>
            <person name="Clum A."/>
            <person name="Lindquist E."/>
            <person name="Daum C."/>
            <person name="Ramamoorthy G.K."/>
            <person name="Gryganskyi A."/>
            <person name="Culley D."/>
            <person name="Magnuson J.K."/>
            <person name="James T.Y."/>
            <person name="O'Malley M.A."/>
            <person name="Stajich J.E."/>
            <person name="Spatafora J.W."/>
            <person name="Visel A."/>
            <person name="Grigoriev I.V."/>
        </authorList>
    </citation>
    <scope>NUCLEOTIDE SEQUENCE [LARGE SCALE GENOMIC DNA]</scope>
    <source>
        <strain evidence="2 3">NRRL 1336</strain>
    </source>
</reference>
<feature type="compositionally biased region" description="Basic and acidic residues" evidence="1">
    <location>
        <begin position="990"/>
        <end position="1003"/>
    </location>
</feature>
<evidence type="ECO:0000313" key="3">
    <source>
        <dbReference type="Proteomes" id="UP000193560"/>
    </source>
</evidence>
<feature type="compositionally biased region" description="Acidic residues" evidence="1">
    <location>
        <begin position="918"/>
        <end position="930"/>
    </location>
</feature>
<accession>A0A1X2I3A6</accession>
<feature type="region of interest" description="Disordered" evidence="1">
    <location>
        <begin position="1204"/>
        <end position="1228"/>
    </location>
</feature>
<evidence type="ECO:0000313" key="2">
    <source>
        <dbReference type="EMBL" id="ORZ08324.1"/>
    </source>
</evidence>
<organism evidence="2 3">
    <name type="scientific">Absidia repens</name>
    <dbReference type="NCBI Taxonomy" id="90262"/>
    <lineage>
        <taxon>Eukaryota</taxon>
        <taxon>Fungi</taxon>
        <taxon>Fungi incertae sedis</taxon>
        <taxon>Mucoromycota</taxon>
        <taxon>Mucoromycotina</taxon>
        <taxon>Mucoromycetes</taxon>
        <taxon>Mucorales</taxon>
        <taxon>Cunninghamellaceae</taxon>
        <taxon>Absidia</taxon>
    </lineage>
</organism>
<dbReference type="Proteomes" id="UP000193560">
    <property type="component" value="Unassembled WGS sequence"/>
</dbReference>
<dbReference type="SUPFAM" id="SSF52047">
    <property type="entry name" value="RNI-like"/>
    <property type="match status" value="1"/>
</dbReference>
<feature type="compositionally biased region" description="Low complexity" evidence="1">
    <location>
        <begin position="1011"/>
        <end position="1027"/>
    </location>
</feature>
<dbReference type="STRING" id="90262.A0A1X2I3A6"/>
<dbReference type="GO" id="GO:0019005">
    <property type="term" value="C:SCF ubiquitin ligase complex"/>
    <property type="evidence" value="ECO:0007669"/>
    <property type="project" value="TreeGrafter"/>
</dbReference>
<feature type="compositionally biased region" description="Polar residues" evidence="1">
    <location>
        <begin position="938"/>
        <end position="954"/>
    </location>
</feature>
<name>A0A1X2I3A6_9FUNG</name>
<feature type="region of interest" description="Disordered" evidence="1">
    <location>
        <begin position="1286"/>
        <end position="1324"/>
    </location>
</feature>
<keyword evidence="3" id="KW-1185">Reference proteome</keyword>
<evidence type="ECO:0000256" key="1">
    <source>
        <dbReference type="SAM" id="MobiDB-lite"/>
    </source>
</evidence>
<feature type="compositionally biased region" description="Polar residues" evidence="1">
    <location>
        <begin position="1286"/>
        <end position="1296"/>
    </location>
</feature>
<protein>
    <submittedName>
        <fullName evidence="2">Uncharacterized protein</fullName>
    </submittedName>
</protein>
<dbReference type="PANTHER" id="PTHR13318">
    <property type="entry name" value="PARTNER OF PAIRED, ISOFORM B-RELATED"/>
    <property type="match status" value="1"/>
</dbReference>
<feature type="region of interest" description="Disordered" evidence="1">
    <location>
        <begin position="838"/>
        <end position="889"/>
    </location>
</feature>
<feature type="compositionally biased region" description="Gly residues" evidence="1">
    <location>
        <begin position="750"/>
        <end position="759"/>
    </location>
</feature>
<feature type="region of interest" description="Disordered" evidence="1">
    <location>
        <begin position="704"/>
        <end position="794"/>
    </location>
</feature>
<proteinExistence type="predicted"/>
<feature type="compositionally biased region" description="Low complexity" evidence="1">
    <location>
        <begin position="631"/>
        <end position="656"/>
    </location>
</feature>
<gene>
    <name evidence="2" type="ORF">BCR42DRAFT_424885</name>
</gene>
<feature type="compositionally biased region" description="Low complexity" evidence="1">
    <location>
        <begin position="723"/>
        <end position="749"/>
    </location>
</feature>